<feature type="region of interest" description="Disordered" evidence="1">
    <location>
        <begin position="17"/>
        <end position="42"/>
    </location>
</feature>
<name>A0A329RBK9_9STRA</name>
<gene>
    <name evidence="2" type="ORF">PC110_g22735</name>
</gene>
<dbReference type="VEuPathDB" id="FungiDB:PC110_g22735"/>
<dbReference type="OrthoDB" id="10314520at2759"/>
<feature type="compositionally biased region" description="Basic and acidic residues" evidence="1">
    <location>
        <begin position="68"/>
        <end position="90"/>
    </location>
</feature>
<feature type="compositionally biased region" description="Polar residues" evidence="1">
    <location>
        <begin position="95"/>
        <end position="106"/>
    </location>
</feature>
<evidence type="ECO:0000256" key="1">
    <source>
        <dbReference type="SAM" id="MobiDB-lite"/>
    </source>
</evidence>
<feature type="region of interest" description="Disordered" evidence="1">
    <location>
        <begin position="68"/>
        <end position="109"/>
    </location>
</feature>
<reference evidence="2 3" key="1">
    <citation type="submission" date="2018-01" db="EMBL/GenBank/DDBJ databases">
        <title>Draft genome of the strawberry crown rot pathogen Phytophthora cactorum.</title>
        <authorList>
            <person name="Armitage A.D."/>
            <person name="Lysoe E."/>
            <person name="Nellist C.F."/>
            <person name="Harrison R.J."/>
            <person name="Brurberg M.B."/>
        </authorList>
    </citation>
    <scope>NUCLEOTIDE SEQUENCE [LARGE SCALE GENOMIC DNA]</scope>
    <source>
        <strain evidence="2 3">10300</strain>
    </source>
</reference>
<protein>
    <submittedName>
        <fullName evidence="2">Uncharacterized protein</fullName>
    </submittedName>
</protein>
<comment type="caution">
    <text evidence="2">The sequence shown here is derived from an EMBL/GenBank/DDBJ whole genome shotgun (WGS) entry which is preliminary data.</text>
</comment>
<sequence length="129" mass="14314">MVRTKNTARIMRAIEEKKAQNVTDNSDMVSRDPVMNEDSQTAVDVHPIASAQDTSVLDDIDTVDSKVHATAEEEEKKEVQDSVRSDKYPSECESSEQMSGVSGDSTSSRKRARYNYQLCTVMAIVTGLH</sequence>
<dbReference type="Proteomes" id="UP000251314">
    <property type="component" value="Unassembled WGS sequence"/>
</dbReference>
<keyword evidence="3" id="KW-1185">Reference proteome</keyword>
<evidence type="ECO:0000313" key="3">
    <source>
        <dbReference type="Proteomes" id="UP000251314"/>
    </source>
</evidence>
<dbReference type="AlphaFoldDB" id="A0A329RBK9"/>
<dbReference type="EMBL" id="MJFZ01002339">
    <property type="protein sequence ID" value="RAW20822.1"/>
    <property type="molecule type" value="Genomic_DNA"/>
</dbReference>
<proteinExistence type="predicted"/>
<evidence type="ECO:0000313" key="2">
    <source>
        <dbReference type="EMBL" id="RAW20822.1"/>
    </source>
</evidence>
<feature type="non-terminal residue" evidence="2">
    <location>
        <position position="129"/>
    </location>
</feature>
<accession>A0A329RBK9</accession>
<organism evidence="2 3">
    <name type="scientific">Phytophthora cactorum</name>
    <dbReference type="NCBI Taxonomy" id="29920"/>
    <lineage>
        <taxon>Eukaryota</taxon>
        <taxon>Sar</taxon>
        <taxon>Stramenopiles</taxon>
        <taxon>Oomycota</taxon>
        <taxon>Peronosporomycetes</taxon>
        <taxon>Peronosporales</taxon>
        <taxon>Peronosporaceae</taxon>
        <taxon>Phytophthora</taxon>
    </lineage>
</organism>